<comment type="caution">
    <text evidence="1">The sequence shown here is derived from an EMBL/GenBank/DDBJ whole genome shotgun (WGS) entry which is preliminary data.</text>
</comment>
<accession>A0A7W9HPB1</accession>
<dbReference type="Proteomes" id="UP000552097">
    <property type="component" value="Unassembled WGS sequence"/>
</dbReference>
<keyword evidence="2" id="KW-1185">Reference proteome</keyword>
<gene>
    <name evidence="1" type="ORF">F4560_005688</name>
</gene>
<sequence>MSFTAGWGVYDEQDPSAGVLITVTTPEQVDAIVGQLAMDTADAAKIVHDARPLSRSAWTGEMGPDHQLWAGVWKGYGYLMYADPDHDLCQPVGDPESPVYHSDSDQFEAGTGILIETFTKALKEFLVTARRPTCVEWRDVL</sequence>
<dbReference type="Pfam" id="PF14430">
    <property type="entry name" value="Imm1"/>
    <property type="match status" value="1"/>
</dbReference>
<dbReference type="RefSeq" id="WP_184924832.1">
    <property type="nucleotide sequence ID" value="NZ_JACHMO010000001.1"/>
</dbReference>
<reference evidence="1 2" key="1">
    <citation type="submission" date="2020-08" db="EMBL/GenBank/DDBJ databases">
        <title>Sequencing the genomes of 1000 actinobacteria strains.</title>
        <authorList>
            <person name="Klenk H.-P."/>
        </authorList>
    </citation>
    <scope>NUCLEOTIDE SEQUENCE [LARGE SCALE GENOMIC DNA]</scope>
    <source>
        <strain evidence="1 2">DSM 45486</strain>
    </source>
</reference>
<protein>
    <recommendedName>
        <fullName evidence="3">Immunity protein Imm1</fullName>
    </recommendedName>
</protein>
<evidence type="ECO:0000313" key="2">
    <source>
        <dbReference type="Proteomes" id="UP000552097"/>
    </source>
</evidence>
<dbReference type="InterPro" id="IPR025680">
    <property type="entry name" value="DddI"/>
</dbReference>
<name>A0A7W9HPB1_9PSEU</name>
<evidence type="ECO:0000313" key="1">
    <source>
        <dbReference type="EMBL" id="MBB5805920.1"/>
    </source>
</evidence>
<dbReference type="AlphaFoldDB" id="A0A7W9HPB1"/>
<organism evidence="1 2">
    <name type="scientific">Saccharothrix ecbatanensis</name>
    <dbReference type="NCBI Taxonomy" id="1105145"/>
    <lineage>
        <taxon>Bacteria</taxon>
        <taxon>Bacillati</taxon>
        <taxon>Actinomycetota</taxon>
        <taxon>Actinomycetes</taxon>
        <taxon>Pseudonocardiales</taxon>
        <taxon>Pseudonocardiaceae</taxon>
        <taxon>Saccharothrix</taxon>
    </lineage>
</organism>
<proteinExistence type="predicted"/>
<dbReference type="EMBL" id="JACHMO010000001">
    <property type="protein sequence ID" value="MBB5805920.1"/>
    <property type="molecule type" value="Genomic_DNA"/>
</dbReference>
<evidence type="ECO:0008006" key="3">
    <source>
        <dbReference type="Google" id="ProtNLM"/>
    </source>
</evidence>